<gene>
    <name evidence="8" type="ORF">PV11_06818</name>
</gene>
<keyword evidence="2 6" id="KW-0812">Transmembrane</keyword>
<dbReference type="Gene3D" id="1.20.1250.20">
    <property type="entry name" value="MFS general substrate transporter like domains"/>
    <property type="match status" value="1"/>
</dbReference>
<feature type="transmembrane region" description="Helical" evidence="6">
    <location>
        <begin position="284"/>
        <end position="305"/>
    </location>
</feature>
<feature type="transmembrane region" description="Helical" evidence="6">
    <location>
        <begin position="553"/>
        <end position="575"/>
    </location>
</feature>
<dbReference type="InterPro" id="IPR036259">
    <property type="entry name" value="MFS_trans_sf"/>
</dbReference>
<dbReference type="InterPro" id="IPR011701">
    <property type="entry name" value="MFS"/>
</dbReference>
<keyword evidence="3 6" id="KW-1133">Transmembrane helix</keyword>
<dbReference type="AlphaFoldDB" id="A0A0D1YEL3"/>
<feature type="domain" description="Major facilitator superfamily (MFS) profile" evidence="7">
    <location>
        <begin position="123"/>
        <end position="582"/>
    </location>
</feature>
<evidence type="ECO:0000256" key="2">
    <source>
        <dbReference type="ARBA" id="ARBA00022692"/>
    </source>
</evidence>
<dbReference type="Proteomes" id="UP000053599">
    <property type="component" value="Unassembled WGS sequence"/>
</dbReference>
<feature type="region of interest" description="Disordered" evidence="5">
    <location>
        <begin position="1"/>
        <end position="70"/>
    </location>
</feature>
<protein>
    <recommendedName>
        <fullName evidence="7">Major facilitator superfamily (MFS) profile domain-containing protein</fullName>
    </recommendedName>
</protein>
<dbReference type="CDD" id="cd17476">
    <property type="entry name" value="MFS_Amf1_MDR_like"/>
    <property type="match status" value="1"/>
</dbReference>
<proteinExistence type="predicted"/>
<dbReference type="PANTHER" id="PTHR42718">
    <property type="entry name" value="MAJOR FACILITATOR SUPERFAMILY MULTIDRUG TRANSPORTER MFSC"/>
    <property type="match status" value="1"/>
</dbReference>
<dbReference type="HOGENOM" id="CLU_000960_27_4_1"/>
<dbReference type="EMBL" id="KN846953">
    <property type="protein sequence ID" value="KIV79249.1"/>
    <property type="molecule type" value="Genomic_DNA"/>
</dbReference>
<feature type="transmembrane region" description="Helical" evidence="6">
    <location>
        <begin position="387"/>
        <end position="407"/>
    </location>
</feature>
<dbReference type="PANTHER" id="PTHR42718:SF1">
    <property type="entry name" value="LOW AFFINITY AMMONIUM TRANSPORTER"/>
    <property type="match status" value="1"/>
</dbReference>
<feature type="transmembrane region" description="Helical" evidence="6">
    <location>
        <begin position="159"/>
        <end position="178"/>
    </location>
</feature>
<evidence type="ECO:0000313" key="8">
    <source>
        <dbReference type="EMBL" id="KIV79249.1"/>
    </source>
</evidence>
<feature type="transmembrane region" description="Helical" evidence="6">
    <location>
        <begin position="450"/>
        <end position="469"/>
    </location>
</feature>
<dbReference type="InterPro" id="IPR020846">
    <property type="entry name" value="MFS_dom"/>
</dbReference>
<feature type="transmembrane region" description="Helical" evidence="6">
    <location>
        <begin position="317"/>
        <end position="336"/>
    </location>
</feature>
<keyword evidence="4 6" id="KW-0472">Membrane</keyword>
<organism evidence="8 9">
    <name type="scientific">Exophiala sideris</name>
    <dbReference type="NCBI Taxonomy" id="1016849"/>
    <lineage>
        <taxon>Eukaryota</taxon>
        <taxon>Fungi</taxon>
        <taxon>Dikarya</taxon>
        <taxon>Ascomycota</taxon>
        <taxon>Pezizomycotina</taxon>
        <taxon>Eurotiomycetes</taxon>
        <taxon>Chaetothyriomycetidae</taxon>
        <taxon>Chaetothyriales</taxon>
        <taxon>Herpotrichiellaceae</taxon>
        <taxon>Exophiala</taxon>
    </lineage>
</organism>
<evidence type="ECO:0000313" key="9">
    <source>
        <dbReference type="Proteomes" id="UP000053599"/>
    </source>
</evidence>
<dbReference type="Gene3D" id="1.20.1720.10">
    <property type="entry name" value="Multidrug resistance protein D"/>
    <property type="match status" value="1"/>
</dbReference>
<comment type="subcellular location">
    <subcellularLocation>
        <location evidence="1">Membrane</location>
        <topology evidence="1">Multi-pass membrane protein</topology>
    </subcellularLocation>
</comment>
<feature type="transmembrane region" description="Helical" evidence="6">
    <location>
        <begin position="121"/>
        <end position="139"/>
    </location>
</feature>
<dbReference type="GO" id="GO:0022857">
    <property type="term" value="F:transmembrane transporter activity"/>
    <property type="evidence" value="ECO:0007669"/>
    <property type="project" value="InterPro"/>
</dbReference>
<dbReference type="SUPFAM" id="SSF103473">
    <property type="entry name" value="MFS general substrate transporter"/>
    <property type="match status" value="2"/>
</dbReference>
<name>A0A0D1YEL3_9EURO</name>
<evidence type="ECO:0000256" key="6">
    <source>
        <dbReference type="SAM" id="Phobius"/>
    </source>
</evidence>
<dbReference type="OrthoDB" id="2428527at2759"/>
<feature type="transmembrane region" description="Helical" evidence="6">
    <location>
        <begin position="251"/>
        <end position="278"/>
    </location>
</feature>
<reference evidence="8 9" key="1">
    <citation type="submission" date="2015-01" db="EMBL/GenBank/DDBJ databases">
        <title>The Genome Sequence of Exophiala sideris CBS121828.</title>
        <authorList>
            <consortium name="The Broad Institute Genomics Platform"/>
            <person name="Cuomo C."/>
            <person name="de Hoog S."/>
            <person name="Gorbushina A."/>
            <person name="Stielow B."/>
            <person name="Teixiera M."/>
            <person name="Abouelleil A."/>
            <person name="Chapman S.B."/>
            <person name="Priest M."/>
            <person name="Young S.K."/>
            <person name="Wortman J."/>
            <person name="Nusbaum C."/>
            <person name="Birren B."/>
        </authorList>
    </citation>
    <scope>NUCLEOTIDE SEQUENCE [LARGE SCALE GENOMIC DNA]</scope>
    <source>
        <strain evidence="8 9">CBS 121828</strain>
    </source>
</reference>
<feature type="compositionally biased region" description="Polar residues" evidence="5">
    <location>
        <begin position="1"/>
        <end position="24"/>
    </location>
</feature>
<evidence type="ECO:0000259" key="7">
    <source>
        <dbReference type="PROSITE" id="PS50850"/>
    </source>
</evidence>
<evidence type="ECO:0000256" key="3">
    <source>
        <dbReference type="ARBA" id="ARBA00022989"/>
    </source>
</evidence>
<evidence type="ECO:0000256" key="4">
    <source>
        <dbReference type="ARBA" id="ARBA00023136"/>
    </source>
</evidence>
<accession>A0A0D1YEL3</accession>
<feature type="transmembrane region" description="Helical" evidence="6">
    <location>
        <begin position="419"/>
        <end position="443"/>
    </location>
</feature>
<evidence type="ECO:0000256" key="1">
    <source>
        <dbReference type="ARBA" id="ARBA00004141"/>
    </source>
</evidence>
<feature type="transmembrane region" description="Helical" evidence="6">
    <location>
        <begin position="190"/>
        <end position="210"/>
    </location>
</feature>
<evidence type="ECO:0000256" key="5">
    <source>
        <dbReference type="SAM" id="MobiDB-lite"/>
    </source>
</evidence>
<feature type="compositionally biased region" description="Basic and acidic residues" evidence="5">
    <location>
        <begin position="43"/>
        <end position="53"/>
    </location>
</feature>
<feature type="transmembrane region" description="Helical" evidence="6">
    <location>
        <begin position="475"/>
        <end position="500"/>
    </location>
</feature>
<dbReference type="Pfam" id="PF07690">
    <property type="entry name" value="MFS_1"/>
    <property type="match status" value="2"/>
</dbReference>
<feature type="transmembrane region" description="Helical" evidence="6">
    <location>
        <begin position="348"/>
        <end position="366"/>
    </location>
</feature>
<dbReference type="GO" id="GO:0016020">
    <property type="term" value="C:membrane"/>
    <property type="evidence" value="ECO:0007669"/>
    <property type="project" value="UniProtKB-SubCell"/>
</dbReference>
<sequence>MSEIARQTSSNGGVPTSRNNTTAPPTICKSRVGESIEPVDDAITPREQPRKSSESPVLANIANEDTGTSDARAEDHVNRASQQLARHETMQASLRHQRTTSTVSRIPTATEAPKFTRVHEIFFIMVITSAQLLTQATLAQSIAPLHVIGRTFNTTDPGHLSWFPAAYSLTVGTFILPAGRWGDLYGHKKLFVIGYYWFALWSLVAGFSAFSHSFVFFSFCRAMQGIGPAIMIPNGLAVLSRTYPPGPRRNMVLSLFGATAPNGFLMGALFSGIFAQFVWWPWSFWVLGIVCALVGTITIFVVPDMPVVGGNPTFKELDALGTMLGVAGLILFNFAWNQGPVAGWQTVYVYVLLIIGVCFLVVFFWYEKKWTKYPLVPMHSFTSDMMLVFGCEGLGWASFGIWIYYLWQFWELLRGQSIILSAAMFVPTAISGALAAISTGFLCSMMQPGWVMLISMTGFLVGNTLLATMPVRQTYWAQTFVSLIIAPWGMDMSFPSGVIVLADHMPPEHQGLAASLVNTFINYSISIGLGMAGTVETHVNNGGRNSLKGYRGAWYLGIGLDVLGMIMAVGLIFSWRSTQKQKAKKDFFDEGAQGLPIRVV</sequence>
<dbReference type="PROSITE" id="PS50850">
    <property type="entry name" value="MFS"/>
    <property type="match status" value="1"/>
</dbReference>